<keyword evidence="7" id="KW-1185">Reference proteome</keyword>
<dbReference type="InterPro" id="IPR000847">
    <property type="entry name" value="LysR_HTH_N"/>
</dbReference>
<evidence type="ECO:0000256" key="1">
    <source>
        <dbReference type="ARBA" id="ARBA00009437"/>
    </source>
</evidence>
<keyword evidence="3" id="KW-0238">DNA-binding</keyword>
<dbReference type="Gene3D" id="3.40.190.290">
    <property type="match status" value="1"/>
</dbReference>
<dbReference type="InterPro" id="IPR036390">
    <property type="entry name" value="WH_DNA-bd_sf"/>
</dbReference>
<dbReference type="GO" id="GO:0003677">
    <property type="term" value="F:DNA binding"/>
    <property type="evidence" value="ECO:0007669"/>
    <property type="project" value="UniProtKB-KW"/>
</dbReference>
<name>A0A0C4Y769_9BURK</name>
<gene>
    <name evidence="6" type="ORF">RR42_m1475</name>
</gene>
<dbReference type="EMBL" id="CP010536">
    <property type="protein sequence ID" value="AJG18875.1"/>
    <property type="molecule type" value="Genomic_DNA"/>
</dbReference>
<keyword evidence="2" id="KW-0805">Transcription regulation</keyword>
<accession>A0A0C4Y769</accession>
<keyword evidence="4" id="KW-0804">Transcription</keyword>
<proteinExistence type="inferred from homology"/>
<dbReference type="RefSeq" id="WP_043345203.1">
    <property type="nucleotide sequence ID" value="NZ_CP010536.1"/>
</dbReference>
<protein>
    <submittedName>
        <fullName evidence="6">Transcriptional regulator, LysR family</fullName>
    </submittedName>
</protein>
<dbReference type="InterPro" id="IPR050950">
    <property type="entry name" value="HTH-type_LysR_regulators"/>
</dbReference>
<evidence type="ECO:0000313" key="6">
    <source>
        <dbReference type="EMBL" id="AJG18875.1"/>
    </source>
</evidence>
<evidence type="ECO:0000259" key="5">
    <source>
        <dbReference type="PROSITE" id="PS50931"/>
    </source>
</evidence>
<feature type="domain" description="HTH lysR-type" evidence="5">
    <location>
        <begin position="1"/>
        <end position="58"/>
    </location>
</feature>
<dbReference type="OrthoDB" id="8839922at2"/>
<dbReference type="STRING" id="68895.RR42_m1475"/>
<evidence type="ECO:0000256" key="4">
    <source>
        <dbReference type="ARBA" id="ARBA00023163"/>
    </source>
</evidence>
<organism evidence="6 7">
    <name type="scientific">Cupriavidus basilensis</name>
    <dbReference type="NCBI Taxonomy" id="68895"/>
    <lineage>
        <taxon>Bacteria</taxon>
        <taxon>Pseudomonadati</taxon>
        <taxon>Pseudomonadota</taxon>
        <taxon>Betaproteobacteria</taxon>
        <taxon>Burkholderiales</taxon>
        <taxon>Burkholderiaceae</taxon>
        <taxon>Cupriavidus</taxon>
    </lineage>
</organism>
<dbReference type="Pfam" id="PF03466">
    <property type="entry name" value="LysR_substrate"/>
    <property type="match status" value="1"/>
</dbReference>
<dbReference type="Gene3D" id="1.10.10.10">
    <property type="entry name" value="Winged helix-like DNA-binding domain superfamily/Winged helix DNA-binding domain"/>
    <property type="match status" value="1"/>
</dbReference>
<evidence type="ECO:0000256" key="2">
    <source>
        <dbReference type="ARBA" id="ARBA00023015"/>
    </source>
</evidence>
<dbReference type="GO" id="GO:0003700">
    <property type="term" value="F:DNA-binding transcription factor activity"/>
    <property type="evidence" value="ECO:0007669"/>
    <property type="project" value="InterPro"/>
</dbReference>
<dbReference type="InterPro" id="IPR036388">
    <property type="entry name" value="WH-like_DNA-bd_sf"/>
</dbReference>
<dbReference type="FunFam" id="1.10.10.10:FF:000001">
    <property type="entry name" value="LysR family transcriptional regulator"/>
    <property type="match status" value="1"/>
</dbReference>
<dbReference type="Pfam" id="PF00126">
    <property type="entry name" value="HTH_1"/>
    <property type="match status" value="1"/>
</dbReference>
<dbReference type="Proteomes" id="UP000031843">
    <property type="component" value="Chromosome main"/>
</dbReference>
<dbReference type="SUPFAM" id="SSF53850">
    <property type="entry name" value="Periplasmic binding protein-like II"/>
    <property type="match status" value="1"/>
</dbReference>
<dbReference type="KEGG" id="cbw:RR42_m1475"/>
<reference evidence="6 7" key="1">
    <citation type="journal article" date="2015" name="Genome Announc.">
        <title>Complete Genome Sequence of Cupriavidus basilensis 4G11, Isolated from the Oak Ridge Field Research Center Site.</title>
        <authorList>
            <person name="Ray J."/>
            <person name="Waters R.J."/>
            <person name="Skerker J.M."/>
            <person name="Kuehl J.V."/>
            <person name="Price M.N."/>
            <person name="Huang J."/>
            <person name="Chakraborty R."/>
            <person name="Arkin A.P."/>
            <person name="Deutschbauer A."/>
        </authorList>
    </citation>
    <scope>NUCLEOTIDE SEQUENCE [LARGE SCALE GENOMIC DNA]</scope>
    <source>
        <strain evidence="6">4G11</strain>
    </source>
</reference>
<evidence type="ECO:0000313" key="7">
    <source>
        <dbReference type="Proteomes" id="UP000031843"/>
    </source>
</evidence>
<sequence>MHARVLRYLDEVVSRGSIRQAALHLHVAPSAINRQILDLEAELGAPLFERINKRLRLTPLGEMVLAHVRQTLREHELLRSRIEAVKGVRQGEVTVATTAGLAGSLMPSLVHAFRQQYPGILVRLLDLPVADIVSAVGRGDVDLGLAYDLPDIAAFRILASNDWHIGAVVAPGHVLAAQPSTLLSECLACPLILPAPSMSIRAILDEAFARAAVVVSPVTETTSTALMRRLVMLGTGIAFLNPLDVLEERERGALAWVPLRDGQLPCQTLRLVARARNPLSAAAELMAERIGESLVALFAGVR</sequence>
<dbReference type="PANTHER" id="PTHR30419:SF8">
    <property type="entry name" value="NITROGEN ASSIMILATION TRANSCRIPTIONAL ACTIVATOR-RELATED"/>
    <property type="match status" value="1"/>
</dbReference>
<dbReference type="PANTHER" id="PTHR30419">
    <property type="entry name" value="HTH-TYPE TRANSCRIPTIONAL REGULATOR YBHD"/>
    <property type="match status" value="1"/>
</dbReference>
<dbReference type="PROSITE" id="PS50931">
    <property type="entry name" value="HTH_LYSR"/>
    <property type="match status" value="1"/>
</dbReference>
<dbReference type="InterPro" id="IPR005119">
    <property type="entry name" value="LysR_subst-bd"/>
</dbReference>
<comment type="similarity">
    <text evidence="1">Belongs to the LysR transcriptional regulatory family.</text>
</comment>
<dbReference type="SUPFAM" id="SSF46785">
    <property type="entry name" value="Winged helix' DNA-binding domain"/>
    <property type="match status" value="1"/>
</dbReference>
<evidence type="ECO:0000256" key="3">
    <source>
        <dbReference type="ARBA" id="ARBA00023125"/>
    </source>
</evidence>
<dbReference type="AlphaFoldDB" id="A0A0C4Y769"/>
<dbReference type="GO" id="GO:0005829">
    <property type="term" value="C:cytosol"/>
    <property type="evidence" value="ECO:0007669"/>
    <property type="project" value="TreeGrafter"/>
</dbReference>